<evidence type="ECO:0000313" key="3">
    <source>
        <dbReference type="EMBL" id="QJI05150.1"/>
    </source>
</evidence>
<sequence>MLKLPDITLVAVSGLGYQTAENIKALEKSQEGIEFGAVKYLQFGGIKNIDDWNYHIIYELPDHIHTDFALLVHGDGYVINPELWRDEWLEWDYIGAPWPLPQDDYSYRDDLGRLQRVGNSVSLRSIGLMNAVATREWKPYYGNTNEDGFICCHNRSFLESLGYRIAPLEVAVHFSKEREIPENVGLKTFAFHE</sequence>
<dbReference type="AlphaFoldDB" id="A0A6M3J883"/>
<gene>
    <name evidence="3" type="ORF">MM415A00136_0032</name>
    <name evidence="2" type="ORF">MM415B00397_0047</name>
</gene>
<reference evidence="2" key="1">
    <citation type="submission" date="2020-03" db="EMBL/GenBank/DDBJ databases">
        <title>The deep terrestrial virosphere.</title>
        <authorList>
            <person name="Holmfeldt K."/>
            <person name="Nilsson E."/>
            <person name="Simone D."/>
            <person name="Lopez-Fernandez M."/>
            <person name="Wu X."/>
            <person name="de Brujin I."/>
            <person name="Lundin D."/>
            <person name="Andersson A."/>
            <person name="Bertilsson S."/>
            <person name="Dopson M."/>
        </authorList>
    </citation>
    <scope>NUCLEOTIDE SEQUENCE</scope>
    <source>
        <strain evidence="3">MM415A00136</strain>
        <strain evidence="2">MM415B00397</strain>
    </source>
</reference>
<dbReference type="EMBL" id="MT145195">
    <property type="protein sequence ID" value="QJI05150.1"/>
    <property type="molecule type" value="Genomic_DNA"/>
</dbReference>
<organism evidence="2">
    <name type="scientific">viral metagenome</name>
    <dbReference type="NCBI Taxonomy" id="1070528"/>
    <lineage>
        <taxon>unclassified sequences</taxon>
        <taxon>metagenomes</taxon>
        <taxon>organismal metagenomes</taxon>
    </lineage>
</organism>
<evidence type="ECO:0000313" key="2">
    <source>
        <dbReference type="EMBL" id="QJA65435.1"/>
    </source>
</evidence>
<accession>A0A6M3J883</accession>
<dbReference type="InterPro" id="IPR043729">
    <property type="entry name" value="DUF5672"/>
</dbReference>
<dbReference type="EMBL" id="MT141538">
    <property type="protein sequence ID" value="QJA65435.1"/>
    <property type="molecule type" value="Genomic_DNA"/>
</dbReference>
<evidence type="ECO:0000259" key="1">
    <source>
        <dbReference type="Pfam" id="PF18922"/>
    </source>
</evidence>
<dbReference type="Pfam" id="PF18922">
    <property type="entry name" value="DUF5672"/>
    <property type="match status" value="1"/>
</dbReference>
<protein>
    <recommendedName>
        <fullName evidence="1">DUF5672 domain-containing protein</fullName>
    </recommendedName>
</protein>
<feature type="domain" description="DUF5672" evidence="1">
    <location>
        <begin position="65"/>
        <end position="182"/>
    </location>
</feature>
<proteinExistence type="predicted"/>
<name>A0A6M3J883_9ZZZZ</name>